<proteinExistence type="predicted"/>
<keyword evidence="2" id="KW-1185">Reference proteome</keyword>
<reference evidence="1 2" key="1">
    <citation type="submission" date="2024-11" db="EMBL/GenBank/DDBJ databases">
        <title>Adaptive evolution of stress response genes in parasites aligns with host niche diversity.</title>
        <authorList>
            <person name="Hahn C."/>
            <person name="Resl P."/>
        </authorList>
    </citation>
    <scope>NUCLEOTIDE SEQUENCE [LARGE SCALE GENOMIC DNA]</scope>
    <source>
        <strain evidence="1">EGGRZ-B1_66</strain>
        <tissue evidence="1">Body</tissue>
    </source>
</reference>
<evidence type="ECO:0000313" key="2">
    <source>
        <dbReference type="Proteomes" id="UP001626550"/>
    </source>
</evidence>
<dbReference type="EMBL" id="JBJKFK010000125">
    <property type="protein sequence ID" value="KAL3319559.1"/>
    <property type="molecule type" value="Genomic_DNA"/>
</dbReference>
<dbReference type="AlphaFoldDB" id="A0ABD2QJ39"/>
<comment type="caution">
    <text evidence="1">The sequence shown here is derived from an EMBL/GenBank/DDBJ whole genome shotgun (WGS) entry which is preliminary data.</text>
</comment>
<evidence type="ECO:0000313" key="1">
    <source>
        <dbReference type="EMBL" id="KAL3319559.1"/>
    </source>
</evidence>
<sequence>MNPVFSHFDLKLRAQLLACAETFDLDVDKPTESIVLDRQQTIERLELQSLPFEQEHSMASVSYKLEITPKFFRTVQDKASGYRSSLLSGKTVHETLEMDRSGRTQLVLADNFQPRSHAIMVKPYQVTRCNNLTTSDVKFRLTSPHLIPEALSYVEYTRSSQDSYQIGGPYQVTKLIPGRIYLISVSS</sequence>
<gene>
    <name evidence="1" type="ORF">Ciccas_001765</name>
</gene>
<organism evidence="1 2">
    <name type="scientific">Cichlidogyrus casuarinus</name>
    <dbReference type="NCBI Taxonomy" id="1844966"/>
    <lineage>
        <taxon>Eukaryota</taxon>
        <taxon>Metazoa</taxon>
        <taxon>Spiralia</taxon>
        <taxon>Lophotrochozoa</taxon>
        <taxon>Platyhelminthes</taxon>
        <taxon>Monogenea</taxon>
        <taxon>Monopisthocotylea</taxon>
        <taxon>Dactylogyridea</taxon>
        <taxon>Ancyrocephalidae</taxon>
        <taxon>Cichlidogyrus</taxon>
    </lineage>
</organism>
<dbReference type="Proteomes" id="UP001626550">
    <property type="component" value="Unassembled WGS sequence"/>
</dbReference>
<accession>A0ABD2QJ39</accession>
<name>A0ABD2QJ39_9PLAT</name>
<protein>
    <submittedName>
        <fullName evidence="1">Uncharacterized protein</fullName>
    </submittedName>
</protein>